<evidence type="ECO:0000313" key="2">
    <source>
        <dbReference type="EMBL" id="SAK78275.1"/>
    </source>
</evidence>
<protein>
    <submittedName>
        <fullName evidence="2">Alpha/beta hydrolase</fullName>
    </submittedName>
</protein>
<reference evidence="2" key="1">
    <citation type="submission" date="2016-01" db="EMBL/GenBank/DDBJ databases">
        <authorList>
            <person name="Peeters C."/>
        </authorList>
    </citation>
    <scope>NUCLEOTIDE SEQUENCE [LARGE SCALE GENOMIC DNA]</scope>
    <source>
        <strain evidence="2">LMG 29323</strain>
    </source>
</reference>
<dbReference type="SUPFAM" id="SSF53474">
    <property type="entry name" value="alpha/beta-Hydrolases"/>
    <property type="match status" value="1"/>
</dbReference>
<dbReference type="STRING" id="1777141.AWB80_04744"/>
<dbReference type="CDD" id="cd06170">
    <property type="entry name" value="LuxR_C_like"/>
    <property type="match status" value="1"/>
</dbReference>
<dbReference type="Pfam" id="PF00196">
    <property type="entry name" value="GerE"/>
    <property type="match status" value="1"/>
</dbReference>
<dbReference type="SUPFAM" id="SSF46894">
    <property type="entry name" value="C-terminal effector domain of the bipartite response regulators"/>
    <property type="match status" value="1"/>
</dbReference>
<dbReference type="PANTHER" id="PTHR43433:SF8">
    <property type="entry name" value="BIFUNCTIONAL LIPASE_ADENYLATE CYCLASE LIPJ"/>
    <property type="match status" value="1"/>
</dbReference>
<dbReference type="PROSITE" id="PS00622">
    <property type="entry name" value="HTH_LUXR_1"/>
    <property type="match status" value="1"/>
</dbReference>
<keyword evidence="3" id="KW-1185">Reference proteome</keyword>
<dbReference type="InterPro" id="IPR000073">
    <property type="entry name" value="AB_hydrolase_1"/>
</dbReference>
<gene>
    <name evidence="2" type="ORF">AWB80_04744</name>
</gene>
<keyword evidence="2" id="KW-0378">Hydrolase</keyword>
<dbReference type="InterPro" id="IPR016032">
    <property type="entry name" value="Sig_transdc_resp-reg_C-effctor"/>
</dbReference>
<dbReference type="Gene3D" id="1.10.10.10">
    <property type="entry name" value="Winged helix-like DNA-binding domain superfamily/Winged helix DNA-binding domain"/>
    <property type="match status" value="1"/>
</dbReference>
<dbReference type="GO" id="GO:0003677">
    <property type="term" value="F:DNA binding"/>
    <property type="evidence" value="ECO:0007669"/>
    <property type="project" value="InterPro"/>
</dbReference>
<dbReference type="GO" id="GO:0016787">
    <property type="term" value="F:hydrolase activity"/>
    <property type="evidence" value="ECO:0007669"/>
    <property type="project" value="UniProtKB-KW"/>
</dbReference>
<dbReference type="InterPro" id="IPR036388">
    <property type="entry name" value="WH-like_DNA-bd_sf"/>
</dbReference>
<dbReference type="OrthoDB" id="135231at2"/>
<dbReference type="PROSITE" id="PS50043">
    <property type="entry name" value="HTH_LUXR_2"/>
    <property type="match status" value="1"/>
</dbReference>
<dbReference type="PRINTS" id="PR00111">
    <property type="entry name" value="ABHYDROLASE"/>
</dbReference>
<dbReference type="PANTHER" id="PTHR43433">
    <property type="entry name" value="HYDROLASE, ALPHA/BETA FOLD FAMILY PROTEIN"/>
    <property type="match status" value="1"/>
</dbReference>
<comment type="caution">
    <text evidence="2">The sequence shown here is derived from an EMBL/GenBank/DDBJ whole genome shotgun (WGS) entry which is preliminary data.</text>
</comment>
<dbReference type="InterPro" id="IPR050471">
    <property type="entry name" value="AB_hydrolase"/>
</dbReference>
<name>A0A158C7F0_9BURK</name>
<evidence type="ECO:0000259" key="1">
    <source>
        <dbReference type="PROSITE" id="PS50043"/>
    </source>
</evidence>
<dbReference type="Proteomes" id="UP000054911">
    <property type="component" value="Unassembled WGS sequence"/>
</dbReference>
<dbReference type="InterPro" id="IPR029058">
    <property type="entry name" value="AB_hydrolase_fold"/>
</dbReference>
<dbReference type="SMART" id="SM00421">
    <property type="entry name" value="HTH_LUXR"/>
    <property type="match status" value="1"/>
</dbReference>
<dbReference type="PRINTS" id="PR00038">
    <property type="entry name" value="HTHLUXR"/>
</dbReference>
<dbReference type="RefSeq" id="WP_061177126.1">
    <property type="nucleotide sequence ID" value="NZ_FCOE02000017.1"/>
</dbReference>
<dbReference type="Gene3D" id="3.40.50.1820">
    <property type="entry name" value="alpha/beta hydrolase"/>
    <property type="match status" value="1"/>
</dbReference>
<dbReference type="Pfam" id="PF00561">
    <property type="entry name" value="Abhydrolase_1"/>
    <property type="match status" value="1"/>
</dbReference>
<feature type="domain" description="HTH luxR-type" evidence="1">
    <location>
        <begin position="290"/>
        <end position="355"/>
    </location>
</feature>
<dbReference type="InterPro" id="IPR000792">
    <property type="entry name" value="Tscrpt_reg_LuxR_C"/>
</dbReference>
<proteinExistence type="predicted"/>
<dbReference type="GO" id="GO:0006355">
    <property type="term" value="P:regulation of DNA-templated transcription"/>
    <property type="evidence" value="ECO:0007669"/>
    <property type="project" value="InterPro"/>
</dbReference>
<accession>A0A158C7F0</accession>
<dbReference type="AlphaFoldDB" id="A0A158C7F0"/>
<evidence type="ECO:0000313" key="3">
    <source>
        <dbReference type="Proteomes" id="UP000054911"/>
    </source>
</evidence>
<sequence>MSTRAPTTRQQIRLCTASDGVRIAYATCGSGPPLIKAANWLSHLELDFTSPVWSHLMRELCSRHTLIRYDQRGCGLSDHDVGDISFDAWLRDLETVVDASGLARFPLLGISQGASIAIAYAVAHPERVTHLVLHGGYARGRLKRTCDPALHEEAEMLVKLAELGWGKHNPAFRQFFTTQFIPGGTPQQHHWFNELERLTTTPRNAARIMRVFNEIDVVDLLPRVQCPTLVLHASGDARVPFDESRLLAGQIPGARFVPLESENHLTLEFDAAWPRWCEEVRAFLPSAQVSDPVFSALTPRERDIVELLAGGRDNAQIAARLALSEKTVRNHITSIFSKLEVENRAQAIVLARRAGFDASA</sequence>
<dbReference type="EMBL" id="FCOE02000017">
    <property type="protein sequence ID" value="SAK78275.1"/>
    <property type="molecule type" value="Genomic_DNA"/>
</dbReference>
<organism evidence="2 3">
    <name type="scientific">Caballeronia pedi</name>
    <dbReference type="NCBI Taxonomy" id="1777141"/>
    <lineage>
        <taxon>Bacteria</taxon>
        <taxon>Pseudomonadati</taxon>
        <taxon>Pseudomonadota</taxon>
        <taxon>Betaproteobacteria</taxon>
        <taxon>Burkholderiales</taxon>
        <taxon>Burkholderiaceae</taxon>
        <taxon>Caballeronia</taxon>
    </lineage>
</organism>